<evidence type="ECO:0000259" key="2">
    <source>
        <dbReference type="Pfam" id="PF13649"/>
    </source>
</evidence>
<proteinExistence type="predicted"/>
<reference evidence="3" key="2">
    <citation type="submission" date="2024-06" db="EMBL/GenBank/DDBJ databases">
        <authorList>
            <person name="Petrova K.O."/>
            <person name="Toshchakov S.V."/>
            <person name="Boltjanskaja Y.V."/>
            <person name="Kevbrin V.V."/>
        </authorList>
    </citation>
    <scope>NUCLEOTIDE SEQUENCE</scope>
    <source>
        <strain evidence="3">Z-710</strain>
    </source>
</reference>
<gene>
    <name evidence="3" type="ORF">PRVXH_001120</name>
</gene>
<dbReference type="CDD" id="cd02440">
    <property type="entry name" value="AdoMet_MTases"/>
    <property type="match status" value="1"/>
</dbReference>
<dbReference type="AlphaFoldDB" id="A0AAU8HWI3"/>
<keyword evidence="3" id="KW-0489">Methyltransferase</keyword>
<keyword evidence="1 3" id="KW-0808">Transferase</keyword>
<dbReference type="EC" id="2.1.1.-" evidence="3"/>
<dbReference type="RefSeq" id="WP_353894325.1">
    <property type="nucleotide sequence ID" value="NZ_CP159485.1"/>
</dbReference>
<dbReference type="GO" id="GO:0032259">
    <property type="term" value="P:methylation"/>
    <property type="evidence" value="ECO:0007669"/>
    <property type="project" value="UniProtKB-KW"/>
</dbReference>
<dbReference type="PANTHER" id="PTHR43861">
    <property type="entry name" value="TRANS-ACONITATE 2-METHYLTRANSFERASE-RELATED"/>
    <property type="match status" value="1"/>
</dbReference>
<organism evidence="3">
    <name type="scientific">Proteinivorax hydrogeniformans</name>
    <dbReference type="NCBI Taxonomy" id="1826727"/>
    <lineage>
        <taxon>Bacteria</taxon>
        <taxon>Bacillati</taxon>
        <taxon>Bacillota</taxon>
        <taxon>Clostridia</taxon>
        <taxon>Eubacteriales</taxon>
        <taxon>Proteinivoracaceae</taxon>
        <taxon>Proteinivorax</taxon>
    </lineage>
</organism>
<dbReference type="Gene3D" id="3.40.50.150">
    <property type="entry name" value="Vaccinia Virus protein VP39"/>
    <property type="match status" value="1"/>
</dbReference>
<accession>A0AAU8HWI3</accession>
<dbReference type="SUPFAM" id="SSF53335">
    <property type="entry name" value="S-adenosyl-L-methionine-dependent methyltransferases"/>
    <property type="match status" value="1"/>
</dbReference>
<protein>
    <submittedName>
        <fullName evidence="3">Class I SAM-dependent methyltransferase</fullName>
        <ecNumber evidence="3">2.1.1.-</ecNumber>
    </submittedName>
</protein>
<evidence type="ECO:0000313" key="3">
    <source>
        <dbReference type="EMBL" id="XCI29778.1"/>
    </source>
</evidence>
<dbReference type="InterPro" id="IPR029063">
    <property type="entry name" value="SAM-dependent_MTases_sf"/>
</dbReference>
<dbReference type="Gene3D" id="2.20.25.110">
    <property type="entry name" value="S-adenosyl-L-methionine-dependent methyltransferases"/>
    <property type="match status" value="1"/>
</dbReference>
<reference evidence="3" key="1">
    <citation type="journal article" date="2018" name="Antonie Van Leeuwenhoek">
        <title>Proteinivorax hydrogeniformans sp. nov., an anaerobic, haloalkaliphilic bacterium fermenting proteinaceous compounds with high hydrogen production.</title>
        <authorList>
            <person name="Boltyanskaya Y."/>
            <person name="Detkova E."/>
            <person name="Pimenov N."/>
            <person name="Kevbrin V."/>
        </authorList>
    </citation>
    <scope>NUCLEOTIDE SEQUENCE</scope>
    <source>
        <strain evidence="3">Z-710</strain>
    </source>
</reference>
<name>A0AAU8HWI3_9FIRM</name>
<sequence length="243" mass="28191">MSTGYGTLAKYYDEFMVDFPYNKWALFIDRFMNSGHPILELGCGTGNLTINLKKMGYEITGLDIEPNMLAVAKQKTDEENLNIPLIYGDMINADLSPFSQLLCPNDGINSILDKQELKRFFTRVYNSIDKDGVFIFDVSTLGKLQDMTEHIFCEDYPSITYIWNTRQIKQNNFEFNLTFFEQIKANQYSRQDLSITQRGYQLEDLKGYLYLAGFTNIEVYDDYSAKEITNCDDSHRITFVVKK</sequence>
<dbReference type="GO" id="GO:0008168">
    <property type="term" value="F:methyltransferase activity"/>
    <property type="evidence" value="ECO:0007669"/>
    <property type="project" value="UniProtKB-KW"/>
</dbReference>
<evidence type="ECO:0000256" key="1">
    <source>
        <dbReference type="ARBA" id="ARBA00022679"/>
    </source>
</evidence>
<feature type="domain" description="Methyltransferase" evidence="2">
    <location>
        <begin position="38"/>
        <end position="132"/>
    </location>
</feature>
<dbReference type="EMBL" id="CP159485">
    <property type="protein sequence ID" value="XCI29778.1"/>
    <property type="molecule type" value="Genomic_DNA"/>
</dbReference>
<dbReference type="Pfam" id="PF13649">
    <property type="entry name" value="Methyltransf_25"/>
    <property type="match status" value="1"/>
</dbReference>
<dbReference type="InterPro" id="IPR041698">
    <property type="entry name" value="Methyltransf_25"/>
</dbReference>